<sequence>MAGTSCEHFISYEFASYISVQFGDFNLPKGDFVTIRSPYEKITVSHTYTGRGRDKSGTFVAAFVPGDSVIVIYKSNKIEKSGQGFRITGFSRGYPKMQHESVCGDGDQSLPAKCYAPGTNLSQELPHAYKKARAVARLLVDGVFMCTGWLGGSEGHLFTNYHCFEQRESRHSIDIEFDAEGASCSDQCETQFGCPGKLMATTLTFVAGDEDIDYAILKLPDCVNLSAYGYLQFRESGPVAHESIYLPQHPDGHAKRIVSTIDGGESTTIHNVGENGKCGIDQIGHDADTREGSSGSPLIASSDNLVVGIHHCGGCMNAAIDVRTVLTDLAMKKITIKNLVPSKGVTQKSQLACANMSCVEKQKKSKQN</sequence>
<dbReference type="InterPro" id="IPR009003">
    <property type="entry name" value="Peptidase_S1_PA"/>
</dbReference>
<dbReference type="EMBL" id="CCYD01000109">
    <property type="protein sequence ID" value="CEG36121.1"/>
    <property type="molecule type" value="Genomic_DNA"/>
</dbReference>
<dbReference type="OrthoDB" id="62371at2759"/>
<proteinExistence type="predicted"/>
<reference evidence="3" key="1">
    <citation type="submission" date="2014-09" db="EMBL/GenBank/DDBJ databases">
        <authorList>
            <person name="Sharma Rahul"/>
            <person name="Thines Marco"/>
        </authorList>
    </citation>
    <scope>NUCLEOTIDE SEQUENCE [LARGE SCALE GENOMIC DNA]</scope>
</reference>
<dbReference type="Gene3D" id="2.40.10.10">
    <property type="entry name" value="Trypsin-like serine proteases"/>
    <property type="match status" value="2"/>
</dbReference>
<evidence type="ECO:0008006" key="4">
    <source>
        <dbReference type="Google" id="ProtNLM"/>
    </source>
</evidence>
<evidence type="ECO:0000313" key="3">
    <source>
        <dbReference type="Proteomes" id="UP000054928"/>
    </source>
</evidence>
<dbReference type="Pfam" id="PF13365">
    <property type="entry name" value="Trypsin_2"/>
    <property type="match status" value="1"/>
</dbReference>
<keyword evidence="3" id="KW-1185">Reference proteome</keyword>
<organism evidence="2 3">
    <name type="scientific">Plasmopara halstedii</name>
    <name type="common">Downy mildew of sunflower</name>
    <dbReference type="NCBI Taxonomy" id="4781"/>
    <lineage>
        <taxon>Eukaryota</taxon>
        <taxon>Sar</taxon>
        <taxon>Stramenopiles</taxon>
        <taxon>Oomycota</taxon>
        <taxon>Peronosporomycetes</taxon>
        <taxon>Peronosporales</taxon>
        <taxon>Peronosporaceae</taxon>
        <taxon>Plasmopara</taxon>
    </lineage>
</organism>
<dbReference type="PANTHER" id="PTHR36234">
    <property type="entry name" value="LYSYL ENDOPEPTIDASE"/>
    <property type="match status" value="1"/>
</dbReference>
<protein>
    <recommendedName>
        <fullName evidence="4">Serine protease</fullName>
    </recommendedName>
</protein>
<name>A0A0P1A7N1_PLAHL</name>
<evidence type="ECO:0000256" key="1">
    <source>
        <dbReference type="ARBA" id="ARBA00023026"/>
    </source>
</evidence>
<dbReference type="Proteomes" id="UP000054928">
    <property type="component" value="Unassembled WGS sequence"/>
</dbReference>
<accession>A0A0P1A7N1</accession>
<keyword evidence="1" id="KW-0843">Virulence</keyword>
<dbReference type="PANTHER" id="PTHR36234:SF5">
    <property type="entry name" value="LYSYL ENDOPEPTIDASE"/>
    <property type="match status" value="1"/>
</dbReference>
<dbReference type="InterPro" id="IPR043504">
    <property type="entry name" value="Peptidase_S1_PA_chymotrypsin"/>
</dbReference>
<evidence type="ECO:0000313" key="2">
    <source>
        <dbReference type="EMBL" id="CEG36121.1"/>
    </source>
</evidence>
<dbReference type="STRING" id="4781.A0A0P1A7N1"/>
<dbReference type="SUPFAM" id="SSF50494">
    <property type="entry name" value="Trypsin-like serine proteases"/>
    <property type="match status" value="1"/>
</dbReference>
<dbReference type="GeneID" id="36395494"/>
<dbReference type="OMA" id="NTNRMLT"/>
<dbReference type="AlphaFoldDB" id="A0A0P1A7N1"/>
<dbReference type="RefSeq" id="XP_024572490.1">
    <property type="nucleotide sequence ID" value="XM_024716301.1"/>
</dbReference>